<dbReference type="PANTHER" id="PTHR39426:SF1">
    <property type="entry name" value="HOMOLOGY TO DEATH-ON-CURING PROTEIN OF PHAGE P1"/>
    <property type="match status" value="1"/>
</dbReference>
<gene>
    <name evidence="2" type="ORF">GCM10023149_51670</name>
</gene>
<dbReference type="PROSITE" id="PS51459">
    <property type="entry name" value="FIDO"/>
    <property type="match status" value="1"/>
</dbReference>
<feature type="domain" description="Fido" evidence="1">
    <location>
        <begin position="2"/>
        <end position="120"/>
    </location>
</feature>
<dbReference type="EMBL" id="BAABFT010000025">
    <property type="protein sequence ID" value="GAA4340346.1"/>
    <property type="molecule type" value="Genomic_DNA"/>
</dbReference>
<evidence type="ECO:0000313" key="2">
    <source>
        <dbReference type="EMBL" id="GAA4340346.1"/>
    </source>
</evidence>
<dbReference type="PANTHER" id="PTHR39426">
    <property type="entry name" value="HOMOLOGY TO DEATH-ON-CURING PROTEIN OF PHAGE P1"/>
    <property type="match status" value="1"/>
</dbReference>
<dbReference type="NCBIfam" id="TIGR01550">
    <property type="entry name" value="DOC_P1"/>
    <property type="match status" value="1"/>
</dbReference>
<dbReference type="InterPro" id="IPR053737">
    <property type="entry name" value="Type_II_TA_Toxin"/>
</dbReference>
<dbReference type="InterPro" id="IPR036597">
    <property type="entry name" value="Fido-like_dom_sf"/>
</dbReference>
<dbReference type="SUPFAM" id="SSF140931">
    <property type="entry name" value="Fic-like"/>
    <property type="match status" value="1"/>
</dbReference>
<accession>A0ABP8HK88</accession>
<dbReference type="InterPro" id="IPR003812">
    <property type="entry name" value="Fido"/>
</dbReference>
<name>A0ABP8HK88_9SPHI</name>
<comment type="caution">
    <text evidence="2">The sequence shown here is derived from an EMBL/GenBank/DDBJ whole genome shotgun (WGS) entry which is preliminary data.</text>
</comment>
<protein>
    <submittedName>
        <fullName evidence="2">Type II toxin-antitoxin system death-on-curing family toxin</fullName>
    </submittedName>
</protein>
<dbReference type="Proteomes" id="UP001500582">
    <property type="component" value="Unassembled WGS sequence"/>
</dbReference>
<evidence type="ECO:0000259" key="1">
    <source>
        <dbReference type="PROSITE" id="PS51459"/>
    </source>
</evidence>
<sequence>MITLEKVETIHNILIDKFGGSKGIRDEGGLKAALARPYATFDQQDLYPTPIDKAAAIFESLIINHPFVDGNKRIAYFMLRATLLSYHLDIGATQEEKYHMVIEASKGALRFDEIKAWISQNIIK</sequence>
<organism evidence="2 3">
    <name type="scientific">Mucilaginibacter gynuensis</name>
    <dbReference type="NCBI Taxonomy" id="1302236"/>
    <lineage>
        <taxon>Bacteria</taxon>
        <taxon>Pseudomonadati</taxon>
        <taxon>Bacteroidota</taxon>
        <taxon>Sphingobacteriia</taxon>
        <taxon>Sphingobacteriales</taxon>
        <taxon>Sphingobacteriaceae</taxon>
        <taxon>Mucilaginibacter</taxon>
    </lineage>
</organism>
<keyword evidence="3" id="KW-1185">Reference proteome</keyword>
<dbReference type="Gene3D" id="1.20.120.1870">
    <property type="entry name" value="Fic/DOC protein, Fido domain"/>
    <property type="match status" value="1"/>
</dbReference>
<reference evidence="3" key="1">
    <citation type="journal article" date="2019" name="Int. J. Syst. Evol. Microbiol.">
        <title>The Global Catalogue of Microorganisms (GCM) 10K type strain sequencing project: providing services to taxonomists for standard genome sequencing and annotation.</title>
        <authorList>
            <consortium name="The Broad Institute Genomics Platform"/>
            <consortium name="The Broad Institute Genome Sequencing Center for Infectious Disease"/>
            <person name="Wu L."/>
            <person name="Ma J."/>
        </authorList>
    </citation>
    <scope>NUCLEOTIDE SEQUENCE [LARGE SCALE GENOMIC DNA]</scope>
    <source>
        <strain evidence="3">JCM 17705</strain>
    </source>
</reference>
<evidence type="ECO:0000313" key="3">
    <source>
        <dbReference type="Proteomes" id="UP001500582"/>
    </source>
</evidence>
<dbReference type="RefSeq" id="WP_345214123.1">
    <property type="nucleotide sequence ID" value="NZ_BAABFT010000025.1"/>
</dbReference>
<dbReference type="InterPro" id="IPR006440">
    <property type="entry name" value="Doc"/>
</dbReference>
<proteinExistence type="predicted"/>
<dbReference type="Pfam" id="PF02661">
    <property type="entry name" value="Fic"/>
    <property type="match status" value="1"/>
</dbReference>